<evidence type="ECO:0008006" key="3">
    <source>
        <dbReference type="Google" id="ProtNLM"/>
    </source>
</evidence>
<evidence type="ECO:0000313" key="1">
    <source>
        <dbReference type="EMBL" id="PKB41227.1"/>
    </source>
</evidence>
<dbReference type="EMBL" id="PHUJ01000002">
    <property type="protein sequence ID" value="PKB41227.1"/>
    <property type="molecule type" value="Genomic_DNA"/>
</dbReference>
<sequence length="239" mass="26889">MKEAGVDVTATASAPPTRATVEGRVLLSRHGICTTFGVGRATAERWWRHRATNGHPAVAWQQGRRQWWGEQAMRTFVNDLAASPPDRLDDDEETVLTRAALARRFHVSVQHLANLYSARDDTGHPRPARRIGRHLYWSLGEMDSWWQHREATKRDSLTSVDHSGNGDDLLTLDQAAAVLGYTDASVIRGYLARSPGYFPRPDWTDPHGRRHYLRRTVWAFADSRTRPGRAGRPRPGAPG</sequence>
<proteinExistence type="predicted"/>
<dbReference type="Proteomes" id="UP000232453">
    <property type="component" value="Unassembled WGS sequence"/>
</dbReference>
<dbReference type="RefSeq" id="WP_100877291.1">
    <property type="nucleotide sequence ID" value="NZ_JBEPFP010000014.1"/>
</dbReference>
<accession>A0AA44UV39</accession>
<reference evidence="1 2" key="1">
    <citation type="submission" date="2017-11" db="EMBL/GenBank/DDBJ databases">
        <title>Sequencing the genomes of 1000 actinobacteria strains.</title>
        <authorList>
            <person name="Klenk H.-P."/>
        </authorList>
    </citation>
    <scope>NUCLEOTIDE SEQUENCE [LARGE SCALE GENOMIC DNA]</scope>
    <source>
        <strain evidence="1 2">DSM 44104</strain>
    </source>
</reference>
<evidence type="ECO:0000313" key="2">
    <source>
        <dbReference type="Proteomes" id="UP000232453"/>
    </source>
</evidence>
<comment type="caution">
    <text evidence="1">The sequence shown here is derived from an EMBL/GenBank/DDBJ whole genome shotgun (WGS) entry which is preliminary data.</text>
</comment>
<name>A0AA44UV39_PSEA5</name>
<protein>
    <recommendedName>
        <fullName evidence="3">Helix-turn-helix domain-containing protein</fullName>
    </recommendedName>
</protein>
<gene>
    <name evidence="1" type="ORF">ATL51_0189</name>
</gene>
<dbReference type="AlphaFoldDB" id="A0AA44UV39"/>
<organism evidence="1 2">
    <name type="scientific">Pseudonocardia alni</name>
    <name type="common">Amycolata alni</name>
    <dbReference type="NCBI Taxonomy" id="33907"/>
    <lineage>
        <taxon>Bacteria</taxon>
        <taxon>Bacillati</taxon>
        <taxon>Actinomycetota</taxon>
        <taxon>Actinomycetes</taxon>
        <taxon>Pseudonocardiales</taxon>
        <taxon>Pseudonocardiaceae</taxon>
        <taxon>Pseudonocardia</taxon>
    </lineage>
</organism>